<name>A0A1I2VZQ1_9HYPH</name>
<evidence type="ECO:0000313" key="1">
    <source>
        <dbReference type="EMBL" id="SFG93817.1"/>
    </source>
</evidence>
<dbReference type="STRING" id="582675.SAMN05192565_11836"/>
<dbReference type="EMBL" id="FOPM01000018">
    <property type="protein sequence ID" value="SFG93817.1"/>
    <property type="molecule type" value="Genomic_DNA"/>
</dbReference>
<protein>
    <recommendedName>
        <fullName evidence="3">PAS fold-containing protein</fullName>
    </recommendedName>
</protein>
<dbReference type="InterPro" id="IPR035965">
    <property type="entry name" value="PAS-like_dom_sf"/>
</dbReference>
<dbReference type="SUPFAM" id="SSF55785">
    <property type="entry name" value="PYP-like sensor domain (PAS domain)"/>
    <property type="match status" value="1"/>
</dbReference>
<dbReference type="Gene3D" id="3.30.450.20">
    <property type="entry name" value="PAS domain"/>
    <property type="match status" value="1"/>
</dbReference>
<sequence>MSLLTLTADGDDVQAALVASGVIGLWTYDIRADRLLLSGDLAEGMGLDPADAASGLSLAELLDGVHGADRARVENTVHAAIVGGTPFDVAFRTARGGRTLSWRGRIACDGMGQPRHGRGIALDLTHEGGLDRPAQNAVNRMAEHAIALQGLAGHLHRPALARLLEGLIREIGHELAHHLQGRAGERRH</sequence>
<dbReference type="OrthoDB" id="7991971at2"/>
<dbReference type="RefSeq" id="WP_091973376.1">
    <property type="nucleotide sequence ID" value="NZ_FOPM01000018.1"/>
</dbReference>
<keyword evidence="2" id="KW-1185">Reference proteome</keyword>
<proteinExistence type="predicted"/>
<dbReference type="AlphaFoldDB" id="A0A1I2VZQ1"/>
<gene>
    <name evidence="1" type="ORF">SAMN05192565_11836</name>
</gene>
<dbReference type="Proteomes" id="UP000199229">
    <property type="component" value="Unassembled WGS sequence"/>
</dbReference>
<organism evidence="1 2">
    <name type="scientific">Methylobacterium gossipiicola</name>
    <dbReference type="NCBI Taxonomy" id="582675"/>
    <lineage>
        <taxon>Bacteria</taxon>
        <taxon>Pseudomonadati</taxon>
        <taxon>Pseudomonadota</taxon>
        <taxon>Alphaproteobacteria</taxon>
        <taxon>Hyphomicrobiales</taxon>
        <taxon>Methylobacteriaceae</taxon>
        <taxon>Methylobacterium</taxon>
    </lineage>
</organism>
<reference evidence="2" key="1">
    <citation type="submission" date="2016-10" db="EMBL/GenBank/DDBJ databases">
        <authorList>
            <person name="Varghese N."/>
            <person name="Submissions S."/>
        </authorList>
    </citation>
    <scope>NUCLEOTIDE SEQUENCE [LARGE SCALE GENOMIC DNA]</scope>
    <source>
        <strain evidence="2">Gh-105</strain>
    </source>
</reference>
<evidence type="ECO:0000313" key="2">
    <source>
        <dbReference type="Proteomes" id="UP000199229"/>
    </source>
</evidence>
<evidence type="ECO:0008006" key="3">
    <source>
        <dbReference type="Google" id="ProtNLM"/>
    </source>
</evidence>
<accession>A0A1I2VZQ1</accession>